<dbReference type="Pfam" id="PF03793">
    <property type="entry name" value="PASTA"/>
    <property type="match status" value="1"/>
</dbReference>
<dbReference type="Gene3D" id="3.30.450.330">
    <property type="match status" value="1"/>
</dbReference>
<dbReference type="Gene3D" id="3.30.10.20">
    <property type="match status" value="1"/>
</dbReference>
<reference evidence="6" key="1">
    <citation type="submission" date="2024-06" db="EMBL/GenBank/DDBJ databases">
        <authorList>
            <person name="Fan A."/>
            <person name="Zhang F.Y."/>
            <person name="Zhang L."/>
        </authorList>
    </citation>
    <scope>NUCLEOTIDE SEQUENCE</scope>
    <source>
        <strain evidence="6">Y61</strain>
    </source>
</reference>
<evidence type="ECO:0000259" key="5">
    <source>
        <dbReference type="PROSITE" id="PS51178"/>
    </source>
</evidence>
<feature type="transmembrane region" description="Helical" evidence="4">
    <location>
        <begin position="12"/>
        <end position="32"/>
    </location>
</feature>
<keyword evidence="4" id="KW-1133">Transmembrane helix</keyword>
<dbReference type="Pfam" id="PF03717">
    <property type="entry name" value="PBP_dimer"/>
    <property type="match status" value="1"/>
</dbReference>
<dbReference type="InterPro" id="IPR005311">
    <property type="entry name" value="PBP_dimer"/>
</dbReference>
<keyword evidence="3 4" id="KW-0472">Membrane</keyword>
<comment type="subcellular location">
    <subcellularLocation>
        <location evidence="1">Membrane</location>
    </subcellularLocation>
</comment>
<proteinExistence type="inferred from homology"/>
<dbReference type="Gene3D" id="3.40.710.10">
    <property type="entry name" value="DD-peptidase/beta-lactamase superfamily"/>
    <property type="match status" value="1"/>
</dbReference>
<dbReference type="GO" id="GO:0071555">
    <property type="term" value="P:cell wall organization"/>
    <property type="evidence" value="ECO:0007669"/>
    <property type="project" value="TreeGrafter"/>
</dbReference>
<dbReference type="InterPro" id="IPR036138">
    <property type="entry name" value="PBP_dimer_sf"/>
</dbReference>
<dbReference type="InterPro" id="IPR050515">
    <property type="entry name" value="Beta-lactam/transpept"/>
</dbReference>
<dbReference type="PROSITE" id="PS51178">
    <property type="entry name" value="PASTA"/>
    <property type="match status" value="1"/>
</dbReference>
<dbReference type="GO" id="GO:0008658">
    <property type="term" value="F:penicillin binding"/>
    <property type="evidence" value="ECO:0007669"/>
    <property type="project" value="InterPro"/>
</dbReference>
<accession>A0AAU8ICK4</accession>
<dbReference type="InterPro" id="IPR011927">
    <property type="entry name" value="SpoVD_pbp"/>
</dbReference>
<dbReference type="SMART" id="SM00740">
    <property type="entry name" value="PASTA"/>
    <property type="match status" value="1"/>
</dbReference>
<dbReference type="SUPFAM" id="SSF56519">
    <property type="entry name" value="Penicillin binding protein dimerisation domain"/>
    <property type="match status" value="1"/>
</dbReference>
<dbReference type="AlphaFoldDB" id="A0AAU8ICK4"/>
<name>A0AAU8ICK4_9BACL</name>
<dbReference type="NCBIfam" id="TIGR02214">
    <property type="entry name" value="spoVD_pbp"/>
    <property type="match status" value="1"/>
</dbReference>
<sequence>MRIPKHLVKKRLLLILAGGLCIFAIFIVRLIYVQIFNNDWLTQKALEEWGKNIPYEAERGDILDARGKVLATNISSPSVLVVPKQIKKRQREKTADALSEILGMSRRRALEKISQNELIVRLTPEGRKISNEKASKIKSLALPGVFIAEDFKRDYPKGNYLAHVLGFAGIDNQGLTGLEAYYNDGLKGKNGSVTYFSDVRGNRMSDLKDKYTPPESGSSLMLTIDSRVQSIIERELNNAVALYRPDSALAIAMNPKNGNILGMSSKPDFNPARYKEVPPEIYNHNLPIWRTYEPGSTFKVITLAASLQENVVDLKKDHFYDSGSIDVAGTHLHCWKRGGHGSETFLEVVQNSCNPGFVALGERLGKERLFSYIEKFGFGKKTGIDLQGEATGILFKKDRVGPLETATTAFGQGVSVTPIQQITAVSAAINGGYLYEPRLAKAWVDTDTGKVINRIEPTIKRQVISSETSKKVRETLESVVAQGTGRNAYVEGYRVGGKTGTAQKVNPKGGGYMQGNYIVSFLGFAPANDPEIVVYVAIDHPKDTVQFGGTVSAPVAGRIIGDSLSALGVKRQKGGLEKETRWPDQPMIKVPDLVGQKKQDLQNALFDLKIKTQGSGDRVTMQSPEAGIKVKQGSTIMIYLGDKKKPDD</sequence>
<keyword evidence="4" id="KW-0812">Transmembrane</keyword>
<protein>
    <submittedName>
        <fullName evidence="6">Stage V sporulation protein D</fullName>
    </submittedName>
</protein>
<dbReference type="RefSeq" id="WP_353947673.1">
    <property type="nucleotide sequence ID" value="NZ_CP159510.1"/>
</dbReference>
<feature type="domain" description="PASTA" evidence="5">
    <location>
        <begin position="584"/>
        <end position="642"/>
    </location>
</feature>
<dbReference type="CDD" id="cd06573">
    <property type="entry name" value="PASTA"/>
    <property type="match status" value="1"/>
</dbReference>
<organism evidence="6">
    <name type="scientific">Sporolactobacillus sp. Y61</name>
    <dbReference type="NCBI Taxonomy" id="3160863"/>
    <lineage>
        <taxon>Bacteria</taxon>
        <taxon>Bacillati</taxon>
        <taxon>Bacillota</taxon>
        <taxon>Bacilli</taxon>
        <taxon>Bacillales</taxon>
        <taxon>Sporolactobacillaceae</taxon>
        <taxon>Sporolactobacillus</taxon>
    </lineage>
</organism>
<dbReference type="PANTHER" id="PTHR30627:SF1">
    <property type="entry name" value="PEPTIDOGLYCAN D,D-TRANSPEPTIDASE FTSI"/>
    <property type="match status" value="1"/>
</dbReference>
<evidence type="ECO:0000256" key="1">
    <source>
        <dbReference type="ARBA" id="ARBA00004370"/>
    </source>
</evidence>
<dbReference type="Pfam" id="PF00905">
    <property type="entry name" value="Transpeptidase"/>
    <property type="match status" value="1"/>
</dbReference>
<dbReference type="SUPFAM" id="SSF54184">
    <property type="entry name" value="Penicillin-binding protein 2x (pbp-2x), c-terminal domain"/>
    <property type="match status" value="1"/>
</dbReference>
<gene>
    <name evidence="6" type="ORF">ABNN70_09615</name>
</gene>
<dbReference type="InterPro" id="IPR005543">
    <property type="entry name" value="PASTA_dom"/>
</dbReference>
<dbReference type="InterPro" id="IPR012338">
    <property type="entry name" value="Beta-lactam/transpept-like"/>
</dbReference>
<dbReference type="GO" id="GO:0005886">
    <property type="term" value="C:plasma membrane"/>
    <property type="evidence" value="ECO:0007669"/>
    <property type="project" value="TreeGrafter"/>
</dbReference>
<dbReference type="InterPro" id="IPR001460">
    <property type="entry name" value="PCN-bd_Tpept"/>
</dbReference>
<evidence type="ECO:0000313" key="6">
    <source>
        <dbReference type="EMBL" id="XCJ15967.1"/>
    </source>
</evidence>
<dbReference type="EMBL" id="CP159510">
    <property type="protein sequence ID" value="XCJ15967.1"/>
    <property type="molecule type" value="Genomic_DNA"/>
</dbReference>
<comment type="similarity">
    <text evidence="2">Belongs to the transpeptidase family.</text>
</comment>
<evidence type="ECO:0000256" key="2">
    <source>
        <dbReference type="ARBA" id="ARBA00007171"/>
    </source>
</evidence>
<evidence type="ECO:0000256" key="4">
    <source>
        <dbReference type="SAM" id="Phobius"/>
    </source>
</evidence>
<dbReference type="SUPFAM" id="SSF56601">
    <property type="entry name" value="beta-lactamase/transpeptidase-like"/>
    <property type="match status" value="1"/>
</dbReference>
<evidence type="ECO:0000256" key="3">
    <source>
        <dbReference type="ARBA" id="ARBA00023136"/>
    </source>
</evidence>
<dbReference type="PANTHER" id="PTHR30627">
    <property type="entry name" value="PEPTIDOGLYCAN D,D-TRANSPEPTIDASE"/>
    <property type="match status" value="1"/>
</dbReference>
<dbReference type="Gene3D" id="3.90.1310.10">
    <property type="entry name" value="Penicillin-binding protein 2a (Domain 2)"/>
    <property type="match status" value="1"/>
</dbReference>